<comment type="subcellular location">
    <subcellularLocation>
        <location evidence="1">Nucleus</location>
    </subcellularLocation>
</comment>
<protein>
    <submittedName>
        <fullName evidence="11">AP2/ERF domain</fullName>
    </submittedName>
</protein>
<dbReference type="PROSITE" id="PS51032">
    <property type="entry name" value="AP2_ERF"/>
    <property type="match status" value="1"/>
</dbReference>
<proteinExistence type="inferred from homology"/>
<evidence type="ECO:0000256" key="2">
    <source>
        <dbReference type="ARBA" id="ARBA00022745"/>
    </source>
</evidence>
<evidence type="ECO:0000256" key="1">
    <source>
        <dbReference type="ARBA" id="ARBA00004123"/>
    </source>
</evidence>
<evidence type="ECO:0000256" key="6">
    <source>
        <dbReference type="ARBA" id="ARBA00023163"/>
    </source>
</evidence>
<dbReference type="GO" id="GO:0005634">
    <property type="term" value="C:nucleus"/>
    <property type="evidence" value="ECO:0007669"/>
    <property type="project" value="UniProtKB-SubCell"/>
</dbReference>
<keyword evidence="3" id="KW-0805">Transcription regulation</keyword>
<comment type="similarity">
    <text evidence="8">Belongs to the AP2/ERF transcription factor family. ERF subfamily.</text>
</comment>
<dbReference type="FunFam" id="3.30.730.10:FF:000001">
    <property type="entry name" value="Ethylene-responsive transcription factor 2"/>
    <property type="match status" value="1"/>
</dbReference>
<gene>
    <name evidence="11" type="ORF">RJ641_035288</name>
</gene>
<dbReference type="Pfam" id="PF00847">
    <property type="entry name" value="AP2"/>
    <property type="match status" value="1"/>
</dbReference>
<dbReference type="EMBL" id="JBAMMX010000008">
    <property type="protein sequence ID" value="KAK6935133.1"/>
    <property type="molecule type" value="Genomic_DNA"/>
</dbReference>
<dbReference type="SMART" id="SM00380">
    <property type="entry name" value="AP2"/>
    <property type="match status" value="1"/>
</dbReference>
<dbReference type="SUPFAM" id="SSF54171">
    <property type="entry name" value="DNA-binding domain"/>
    <property type="match status" value="1"/>
</dbReference>
<evidence type="ECO:0000256" key="5">
    <source>
        <dbReference type="ARBA" id="ARBA00023159"/>
    </source>
</evidence>
<evidence type="ECO:0000256" key="4">
    <source>
        <dbReference type="ARBA" id="ARBA00023125"/>
    </source>
</evidence>
<dbReference type="AlphaFoldDB" id="A0AAN8ZID4"/>
<accession>A0AAN8ZID4</accession>
<dbReference type="InterPro" id="IPR036955">
    <property type="entry name" value="AP2/ERF_dom_sf"/>
</dbReference>
<dbReference type="Proteomes" id="UP001370490">
    <property type="component" value="Unassembled WGS sequence"/>
</dbReference>
<feature type="compositionally biased region" description="Low complexity" evidence="9">
    <location>
        <begin position="216"/>
        <end position="230"/>
    </location>
</feature>
<keyword evidence="7" id="KW-0539">Nucleus</keyword>
<dbReference type="PANTHER" id="PTHR31657">
    <property type="entry name" value="ETHYLENE-RESPONSIVE TRANSCRIPTION FACTOR ERF061"/>
    <property type="match status" value="1"/>
</dbReference>
<keyword evidence="2" id="KW-0936">Ethylene signaling pathway</keyword>
<evidence type="ECO:0000313" key="12">
    <source>
        <dbReference type="Proteomes" id="UP001370490"/>
    </source>
</evidence>
<dbReference type="Gene3D" id="3.30.730.10">
    <property type="entry name" value="AP2/ERF domain"/>
    <property type="match status" value="1"/>
</dbReference>
<keyword evidence="5" id="KW-0010">Activator</keyword>
<feature type="compositionally biased region" description="Basic and acidic residues" evidence="9">
    <location>
        <begin position="236"/>
        <end position="255"/>
    </location>
</feature>
<name>A0AAN8ZID4_9MAGN</name>
<reference evidence="11 12" key="1">
    <citation type="submission" date="2023-12" db="EMBL/GenBank/DDBJ databases">
        <title>A high-quality genome assembly for Dillenia turbinata (Dilleniales).</title>
        <authorList>
            <person name="Chanderbali A."/>
        </authorList>
    </citation>
    <scope>NUCLEOTIDE SEQUENCE [LARGE SCALE GENOMIC DNA]</scope>
    <source>
        <strain evidence="11">LSX21</strain>
        <tissue evidence="11">Leaf</tissue>
    </source>
</reference>
<feature type="domain" description="AP2/ERF" evidence="10">
    <location>
        <begin position="149"/>
        <end position="207"/>
    </location>
</feature>
<feature type="region of interest" description="Disordered" evidence="9">
    <location>
        <begin position="35"/>
        <end position="59"/>
    </location>
</feature>
<evidence type="ECO:0000256" key="7">
    <source>
        <dbReference type="ARBA" id="ARBA00023242"/>
    </source>
</evidence>
<keyword evidence="6" id="KW-0804">Transcription</keyword>
<keyword evidence="4" id="KW-0238">DNA-binding</keyword>
<dbReference type="PRINTS" id="PR00367">
    <property type="entry name" value="ETHRSPELEMNT"/>
</dbReference>
<feature type="region of interest" description="Disordered" evidence="9">
    <location>
        <begin position="88"/>
        <end position="107"/>
    </location>
</feature>
<evidence type="ECO:0000256" key="9">
    <source>
        <dbReference type="SAM" id="MobiDB-lite"/>
    </source>
</evidence>
<dbReference type="GO" id="GO:0003700">
    <property type="term" value="F:DNA-binding transcription factor activity"/>
    <property type="evidence" value="ECO:0007669"/>
    <property type="project" value="InterPro"/>
</dbReference>
<dbReference type="GO" id="GO:0000976">
    <property type="term" value="F:transcription cis-regulatory region binding"/>
    <property type="evidence" value="ECO:0007669"/>
    <property type="project" value="UniProtKB-ARBA"/>
</dbReference>
<dbReference type="GO" id="GO:0009873">
    <property type="term" value="P:ethylene-activated signaling pathway"/>
    <property type="evidence" value="ECO:0007669"/>
    <property type="project" value="UniProtKB-KW"/>
</dbReference>
<dbReference type="CDD" id="cd00018">
    <property type="entry name" value="AP2"/>
    <property type="match status" value="1"/>
</dbReference>
<dbReference type="InterPro" id="IPR051758">
    <property type="entry name" value="ERF/AP2-like"/>
</dbReference>
<evidence type="ECO:0000256" key="3">
    <source>
        <dbReference type="ARBA" id="ARBA00023015"/>
    </source>
</evidence>
<keyword evidence="12" id="KW-1185">Reference proteome</keyword>
<feature type="region of interest" description="Disordered" evidence="9">
    <location>
        <begin position="216"/>
        <end position="261"/>
    </location>
</feature>
<comment type="caution">
    <text evidence="11">The sequence shown here is derived from an EMBL/GenBank/DDBJ whole genome shotgun (WGS) entry which is preliminary data.</text>
</comment>
<dbReference type="InterPro" id="IPR001471">
    <property type="entry name" value="AP2/ERF_dom"/>
</dbReference>
<feature type="compositionally biased region" description="Polar residues" evidence="9">
    <location>
        <begin position="88"/>
        <end position="100"/>
    </location>
</feature>
<evidence type="ECO:0000259" key="10">
    <source>
        <dbReference type="PROSITE" id="PS51032"/>
    </source>
</evidence>
<evidence type="ECO:0000313" key="11">
    <source>
        <dbReference type="EMBL" id="KAK6935133.1"/>
    </source>
</evidence>
<feature type="compositionally biased region" description="Low complexity" evidence="9">
    <location>
        <begin position="35"/>
        <end position="56"/>
    </location>
</feature>
<dbReference type="PANTHER" id="PTHR31657:SF19">
    <property type="entry name" value="ETHYLENE-RESPONSIVE TRANSCRIPTION FACTOR ERF053"/>
    <property type="match status" value="1"/>
</dbReference>
<organism evidence="11 12">
    <name type="scientific">Dillenia turbinata</name>
    <dbReference type="NCBI Taxonomy" id="194707"/>
    <lineage>
        <taxon>Eukaryota</taxon>
        <taxon>Viridiplantae</taxon>
        <taxon>Streptophyta</taxon>
        <taxon>Embryophyta</taxon>
        <taxon>Tracheophyta</taxon>
        <taxon>Spermatophyta</taxon>
        <taxon>Magnoliopsida</taxon>
        <taxon>eudicotyledons</taxon>
        <taxon>Gunneridae</taxon>
        <taxon>Pentapetalae</taxon>
        <taxon>Dilleniales</taxon>
        <taxon>Dilleniaceae</taxon>
        <taxon>Dillenia</taxon>
    </lineage>
</organism>
<evidence type="ECO:0000256" key="8">
    <source>
        <dbReference type="ARBA" id="ARBA00024343"/>
    </source>
</evidence>
<sequence length="304" mass="33943">MASLDEVLALERIRQHLLGDISPLATVTNMEISSEYSTSSQSDSLSSQTESSNSSNIAIPDYFTSNQESRNTSTLQFINNSISFSSTQTQVNSQRNYSSSSDRKPSLKIPLPPVKKIQWIDFSGGKSVSFDMGSNEKGIERERVKQEKHYRGVRQRPWGKFAAEIRDPKRRGSRVWLGTYDTAIDAARAYDRAAFKLRGSKAILNFPLEIAQSSSSFSTTSSSSSSSFPSSKKRHVVNEKEGTKRPKQLKVERVQESSVDPLTPSSWMSVWDFGEDDKKNVFDIPPLSPLSPHPSFGFPQVMVI</sequence>
<dbReference type="InterPro" id="IPR016177">
    <property type="entry name" value="DNA-bd_dom_sf"/>
</dbReference>